<name>A0A9Q1KAI2_9CARY</name>
<reference evidence="1" key="1">
    <citation type="submission" date="2022-04" db="EMBL/GenBank/DDBJ databases">
        <title>Carnegiea gigantea Genome sequencing and assembly v2.</title>
        <authorList>
            <person name="Copetti D."/>
            <person name="Sanderson M.J."/>
            <person name="Burquez A."/>
            <person name="Wojciechowski M.F."/>
        </authorList>
    </citation>
    <scope>NUCLEOTIDE SEQUENCE</scope>
    <source>
        <strain evidence="1">SGP5-SGP5p</strain>
        <tissue evidence="1">Aerial part</tissue>
    </source>
</reference>
<proteinExistence type="predicted"/>
<accession>A0A9Q1KAI2</accession>
<evidence type="ECO:0000313" key="2">
    <source>
        <dbReference type="Proteomes" id="UP001153076"/>
    </source>
</evidence>
<organism evidence="1 2">
    <name type="scientific">Carnegiea gigantea</name>
    <dbReference type="NCBI Taxonomy" id="171969"/>
    <lineage>
        <taxon>Eukaryota</taxon>
        <taxon>Viridiplantae</taxon>
        <taxon>Streptophyta</taxon>
        <taxon>Embryophyta</taxon>
        <taxon>Tracheophyta</taxon>
        <taxon>Spermatophyta</taxon>
        <taxon>Magnoliopsida</taxon>
        <taxon>eudicotyledons</taxon>
        <taxon>Gunneridae</taxon>
        <taxon>Pentapetalae</taxon>
        <taxon>Caryophyllales</taxon>
        <taxon>Cactineae</taxon>
        <taxon>Cactaceae</taxon>
        <taxon>Cactoideae</taxon>
        <taxon>Echinocereeae</taxon>
        <taxon>Carnegiea</taxon>
    </lineage>
</organism>
<gene>
    <name evidence="1" type="ORF">Cgig2_022444</name>
</gene>
<keyword evidence="2" id="KW-1185">Reference proteome</keyword>
<sequence>MATNPCFAASSTVVGLGTSCLSHSSPKSTPLTPGFLRPQVAPRNPLRLARPPSLHLSEGLAKKGLQCDRVRVDWVDSPIKHTSNQWKQPHRALLLQHWSGALPLPHWPCPHFPVLYYESNHVPSVLDTLGIGMGDVYKLQSSYVIFSKVTLKNNY</sequence>
<comment type="caution">
    <text evidence="1">The sequence shown here is derived from an EMBL/GenBank/DDBJ whole genome shotgun (WGS) entry which is preliminary data.</text>
</comment>
<evidence type="ECO:0000313" key="1">
    <source>
        <dbReference type="EMBL" id="KAJ8439307.1"/>
    </source>
</evidence>
<protein>
    <submittedName>
        <fullName evidence="1">Uncharacterized protein</fullName>
    </submittedName>
</protein>
<dbReference type="Proteomes" id="UP001153076">
    <property type="component" value="Unassembled WGS sequence"/>
</dbReference>
<dbReference type="AlphaFoldDB" id="A0A9Q1KAI2"/>
<dbReference type="EMBL" id="JAKOGI010000222">
    <property type="protein sequence ID" value="KAJ8439307.1"/>
    <property type="molecule type" value="Genomic_DNA"/>
</dbReference>